<proteinExistence type="predicted"/>
<dbReference type="GO" id="GO:0008173">
    <property type="term" value="F:RNA methyltransferase activity"/>
    <property type="evidence" value="ECO:0007669"/>
    <property type="project" value="InterPro"/>
</dbReference>
<dbReference type="CDD" id="cd18082">
    <property type="entry name" value="SpoU-like_family"/>
    <property type="match status" value="1"/>
</dbReference>
<gene>
    <name evidence="4" type="primary">nhs</name>
    <name evidence="4" type="ORF">HVS_04925</name>
</gene>
<reference evidence="4 5" key="1">
    <citation type="submission" date="2017-12" db="EMBL/GenBank/DDBJ databases">
        <title>Complete genome sequence of Herbivorax saccincola GGR1, a novel Cellulosome-producing hydrolytic bacterium in a thermophilic biogas plant, established by Illumina and Nanopore MinION sequencing.</title>
        <authorList>
            <person name="Pechtl A."/>
            <person name="Ruckert C."/>
            <person name="Koeck D.E."/>
            <person name="Maus I."/>
            <person name="Winkler A."/>
            <person name="Kalinowski J."/>
            <person name="Puhler A."/>
            <person name="Schwarz W.W."/>
            <person name="Zverlov V.V."/>
            <person name="Schluter A."/>
            <person name="Liebl W."/>
        </authorList>
    </citation>
    <scope>NUCLEOTIDE SEQUENCE [LARGE SCALE GENOMIC DNA]</scope>
    <source>
        <strain evidence="5">SR1</strain>
    </source>
</reference>
<keyword evidence="5" id="KW-1185">Reference proteome</keyword>
<keyword evidence="1 4" id="KW-0489">Methyltransferase</keyword>
<feature type="domain" description="tRNA/rRNA methyltransferase SpoU type" evidence="3">
    <location>
        <begin position="98"/>
        <end position="236"/>
    </location>
</feature>
<sequence length="249" mass="28309">MTEKIKKYNKNSNYSYALGAFPTFELIKSKPDALFKVIVSTSFVDNDNYLKILEYCKNLNVEVQVNDKLINRLSPKDNCYVIGLFKKYTSSLDENKSHVVLVNPGNMGNLGTIIRTILGFEIDNLAIISPGVDIYDPKVVRASMGAVFNVNFQYFDSFEDYLNFFKHHEVFTFMLDGKYSLQDFNGYGKPLYSLVFGNESSGLGDEFQNYGKSIRINHSEKIDSLNLPVSIGIALYQFSKDKFCGCKEK</sequence>
<name>A0A2K9E3G3_9FIRM</name>
<dbReference type="InterPro" id="IPR029026">
    <property type="entry name" value="tRNA_m1G_MTases_N"/>
</dbReference>
<dbReference type="InterPro" id="IPR001537">
    <property type="entry name" value="SpoU_MeTrfase"/>
</dbReference>
<dbReference type="AlphaFoldDB" id="A0A2K9E3G3"/>
<dbReference type="InterPro" id="IPR051259">
    <property type="entry name" value="rRNA_Methyltransferase"/>
</dbReference>
<evidence type="ECO:0000256" key="2">
    <source>
        <dbReference type="ARBA" id="ARBA00022679"/>
    </source>
</evidence>
<dbReference type="Proteomes" id="UP000233534">
    <property type="component" value="Chromosome"/>
</dbReference>
<evidence type="ECO:0000256" key="1">
    <source>
        <dbReference type="ARBA" id="ARBA00022603"/>
    </source>
</evidence>
<keyword evidence="2 4" id="KW-0808">Transferase</keyword>
<dbReference type="Gene3D" id="3.40.1280.10">
    <property type="match status" value="1"/>
</dbReference>
<dbReference type="SUPFAM" id="SSF75217">
    <property type="entry name" value="alpha/beta knot"/>
    <property type="match status" value="1"/>
</dbReference>
<protein>
    <submittedName>
        <fullName evidence="4">23S rRNA methyltransferase</fullName>
        <ecNumber evidence="4">2.1.1.-</ecNumber>
    </submittedName>
</protein>
<dbReference type="EMBL" id="CP025197">
    <property type="protein sequence ID" value="AUG56918.1"/>
    <property type="molecule type" value="Genomic_DNA"/>
</dbReference>
<dbReference type="RefSeq" id="WP_101299749.1">
    <property type="nucleotide sequence ID" value="NZ_CP025197.1"/>
</dbReference>
<accession>A0A2K9E3G3</accession>
<dbReference type="Pfam" id="PF00588">
    <property type="entry name" value="SpoU_methylase"/>
    <property type="match status" value="1"/>
</dbReference>
<dbReference type="EC" id="2.1.1.-" evidence="4"/>
<dbReference type="PANTHER" id="PTHR43191:SF2">
    <property type="entry name" value="RRNA METHYLTRANSFERASE 3, MITOCHONDRIAL"/>
    <property type="match status" value="1"/>
</dbReference>
<organism evidence="4 5">
    <name type="scientific">Acetivibrio saccincola</name>
    <dbReference type="NCBI Taxonomy" id="1677857"/>
    <lineage>
        <taxon>Bacteria</taxon>
        <taxon>Bacillati</taxon>
        <taxon>Bacillota</taxon>
        <taxon>Clostridia</taxon>
        <taxon>Eubacteriales</taxon>
        <taxon>Oscillospiraceae</taxon>
        <taxon>Acetivibrio</taxon>
    </lineage>
</organism>
<dbReference type="InterPro" id="IPR029028">
    <property type="entry name" value="Alpha/beta_knot_MTases"/>
</dbReference>
<dbReference type="GO" id="GO:0006396">
    <property type="term" value="P:RNA processing"/>
    <property type="evidence" value="ECO:0007669"/>
    <property type="project" value="InterPro"/>
</dbReference>
<dbReference type="KEGG" id="hsc:HVS_04925"/>
<evidence type="ECO:0000259" key="3">
    <source>
        <dbReference type="Pfam" id="PF00588"/>
    </source>
</evidence>
<dbReference type="GO" id="GO:0003723">
    <property type="term" value="F:RNA binding"/>
    <property type="evidence" value="ECO:0007669"/>
    <property type="project" value="InterPro"/>
</dbReference>
<dbReference type="GO" id="GO:0032259">
    <property type="term" value="P:methylation"/>
    <property type="evidence" value="ECO:0007669"/>
    <property type="project" value="UniProtKB-KW"/>
</dbReference>
<evidence type="ECO:0000313" key="5">
    <source>
        <dbReference type="Proteomes" id="UP000233534"/>
    </source>
</evidence>
<evidence type="ECO:0000313" key="4">
    <source>
        <dbReference type="EMBL" id="AUG56918.1"/>
    </source>
</evidence>
<dbReference type="PANTHER" id="PTHR43191">
    <property type="entry name" value="RRNA METHYLTRANSFERASE 3"/>
    <property type="match status" value="1"/>
</dbReference>